<reference evidence="1 2" key="1">
    <citation type="submission" date="2019-03" db="EMBL/GenBank/DDBJ databases">
        <title>Draft Genome Sequence of Massilia arenosa sp. nov., a Novel Massilia Species Isolated from a Sandy-loam Maize Soil.</title>
        <authorList>
            <person name="Raths R."/>
            <person name="Peta V."/>
            <person name="Bucking H."/>
        </authorList>
    </citation>
    <scope>NUCLEOTIDE SEQUENCE [LARGE SCALE GENOMIC DNA]</scope>
    <source>
        <strain evidence="1 2">MC02</strain>
    </source>
</reference>
<comment type="caution">
    <text evidence="1">The sequence shown here is derived from an EMBL/GenBank/DDBJ whole genome shotgun (WGS) entry which is preliminary data.</text>
</comment>
<dbReference type="InterPro" id="IPR027600">
    <property type="entry name" value="HprK-rel_A"/>
</dbReference>
<sequence>MTHVSALSSAQLRRRLAGEGIWLRTGPFVTRLRTRIASVADGLGLLYGDYPLESPEFADFHLEMRAPGGVRRVWHPQVRFVYDGHQPFRPLPLNHAFPAFEWGMNWCVAAHALGWLVIHAAVIERNGRAAILPAPPGSGKSTLCAALVHRGWRLLSDELAMVRLGSTDIVPNPRPVSLKNASIGIMQDYLPGCVMSPPVRDTDKGTVAHLKPPPDAVARALEPAAPGWVVYPRWQAGAEAALTPVPRPRSFMRVAENAFNYSRLGVHGFDTLAGLMDASDSYEFTYSRLDDAVAVFERLAEGA</sequence>
<name>A0A4Y9SEW1_9BURK</name>
<keyword evidence="2" id="KW-1185">Reference proteome</keyword>
<organism evidence="1 2">
    <name type="scientific">Zemynaea arenosa</name>
    <dbReference type="NCBI Taxonomy" id="2561931"/>
    <lineage>
        <taxon>Bacteria</taxon>
        <taxon>Pseudomonadati</taxon>
        <taxon>Pseudomonadota</taxon>
        <taxon>Betaproteobacteria</taxon>
        <taxon>Burkholderiales</taxon>
        <taxon>Oxalobacteraceae</taxon>
        <taxon>Telluria group</taxon>
        <taxon>Zemynaea</taxon>
    </lineage>
</organism>
<protein>
    <submittedName>
        <fullName evidence="1">HprK-related kinase A</fullName>
    </submittedName>
</protein>
<accession>A0A4Y9SEW1</accession>
<dbReference type="OrthoDB" id="4544211at2"/>
<dbReference type="AlphaFoldDB" id="A0A4Y9SEW1"/>
<evidence type="ECO:0000313" key="1">
    <source>
        <dbReference type="EMBL" id="TFW19432.1"/>
    </source>
</evidence>
<dbReference type="SUPFAM" id="SSF53795">
    <property type="entry name" value="PEP carboxykinase-like"/>
    <property type="match status" value="1"/>
</dbReference>
<proteinExistence type="predicted"/>
<evidence type="ECO:0000313" key="2">
    <source>
        <dbReference type="Proteomes" id="UP000298438"/>
    </source>
</evidence>
<gene>
    <name evidence="1" type="ORF">E4L96_11785</name>
</gene>
<dbReference type="NCBIfam" id="TIGR04352">
    <property type="entry name" value="HprK_rel_A"/>
    <property type="match status" value="1"/>
</dbReference>
<dbReference type="EMBL" id="SPVF01000147">
    <property type="protein sequence ID" value="TFW19432.1"/>
    <property type="molecule type" value="Genomic_DNA"/>
</dbReference>
<keyword evidence="1" id="KW-0418">Kinase</keyword>
<dbReference type="Gene3D" id="3.40.50.300">
    <property type="entry name" value="P-loop containing nucleotide triphosphate hydrolases"/>
    <property type="match status" value="1"/>
</dbReference>
<dbReference type="GO" id="GO:0016301">
    <property type="term" value="F:kinase activity"/>
    <property type="evidence" value="ECO:0007669"/>
    <property type="project" value="UniProtKB-KW"/>
</dbReference>
<dbReference type="RefSeq" id="WP_135207419.1">
    <property type="nucleotide sequence ID" value="NZ_SPVF01000147.1"/>
</dbReference>
<dbReference type="Proteomes" id="UP000298438">
    <property type="component" value="Unassembled WGS sequence"/>
</dbReference>
<keyword evidence="1" id="KW-0808">Transferase</keyword>
<dbReference type="InterPro" id="IPR027417">
    <property type="entry name" value="P-loop_NTPase"/>
</dbReference>